<gene>
    <name evidence="2" type="ORF">AVEN_149395_1</name>
</gene>
<evidence type="ECO:0000256" key="1">
    <source>
        <dbReference type="SAM" id="MobiDB-lite"/>
    </source>
</evidence>
<dbReference type="Proteomes" id="UP000499080">
    <property type="component" value="Unassembled WGS sequence"/>
</dbReference>
<feature type="region of interest" description="Disordered" evidence="1">
    <location>
        <begin position="1"/>
        <end position="21"/>
    </location>
</feature>
<accession>A0A4Y2TG13</accession>
<evidence type="ECO:0000313" key="3">
    <source>
        <dbReference type="Proteomes" id="UP000499080"/>
    </source>
</evidence>
<sequence>MPDRPLETERGKTSTSEHKRNGKELALFRATEFPHPLLLSFEFSEFPEDILGMARRRPREYRLWGFPGGRPSGWLEDVREYRLWGSQEIVTNSTRTFSGWQRSDSAVTDYGDSQEVLRAVLDMLDFA</sequence>
<organism evidence="2 3">
    <name type="scientific">Araneus ventricosus</name>
    <name type="common">Orbweaver spider</name>
    <name type="synonym">Epeira ventricosa</name>
    <dbReference type="NCBI Taxonomy" id="182803"/>
    <lineage>
        <taxon>Eukaryota</taxon>
        <taxon>Metazoa</taxon>
        <taxon>Ecdysozoa</taxon>
        <taxon>Arthropoda</taxon>
        <taxon>Chelicerata</taxon>
        <taxon>Arachnida</taxon>
        <taxon>Araneae</taxon>
        <taxon>Araneomorphae</taxon>
        <taxon>Entelegynae</taxon>
        <taxon>Araneoidea</taxon>
        <taxon>Araneidae</taxon>
        <taxon>Araneus</taxon>
    </lineage>
</organism>
<name>A0A4Y2TG13_ARAVE</name>
<reference evidence="2 3" key="1">
    <citation type="journal article" date="2019" name="Sci. Rep.">
        <title>Orb-weaving spider Araneus ventricosus genome elucidates the spidroin gene catalogue.</title>
        <authorList>
            <person name="Kono N."/>
            <person name="Nakamura H."/>
            <person name="Ohtoshi R."/>
            <person name="Moran D.A.P."/>
            <person name="Shinohara A."/>
            <person name="Yoshida Y."/>
            <person name="Fujiwara M."/>
            <person name="Mori M."/>
            <person name="Tomita M."/>
            <person name="Arakawa K."/>
        </authorList>
    </citation>
    <scope>NUCLEOTIDE SEQUENCE [LARGE SCALE GENOMIC DNA]</scope>
</reference>
<dbReference type="AlphaFoldDB" id="A0A4Y2TG13"/>
<keyword evidence="3" id="KW-1185">Reference proteome</keyword>
<proteinExistence type="predicted"/>
<dbReference type="EMBL" id="BGPR01028023">
    <property type="protein sequence ID" value="GBN98940.1"/>
    <property type="molecule type" value="Genomic_DNA"/>
</dbReference>
<evidence type="ECO:0000313" key="2">
    <source>
        <dbReference type="EMBL" id="GBN98940.1"/>
    </source>
</evidence>
<protein>
    <submittedName>
        <fullName evidence="2">Uncharacterized protein</fullName>
    </submittedName>
</protein>
<comment type="caution">
    <text evidence="2">The sequence shown here is derived from an EMBL/GenBank/DDBJ whole genome shotgun (WGS) entry which is preliminary data.</text>
</comment>